<dbReference type="PROSITE" id="PS00497">
    <property type="entry name" value="TYROSINASE_1"/>
    <property type="match status" value="1"/>
</dbReference>
<evidence type="ECO:0000313" key="14">
    <source>
        <dbReference type="Proteomes" id="UP001172155"/>
    </source>
</evidence>
<keyword evidence="7" id="KW-0503">Monooxygenase</keyword>
<dbReference type="InterPro" id="IPR008922">
    <property type="entry name" value="Di-copper_centre_dom_sf"/>
</dbReference>
<evidence type="ECO:0000256" key="5">
    <source>
        <dbReference type="ARBA" id="ARBA00023002"/>
    </source>
</evidence>
<evidence type="ECO:0000256" key="6">
    <source>
        <dbReference type="ARBA" id="ARBA00023008"/>
    </source>
</evidence>
<dbReference type="GO" id="GO:0004503">
    <property type="term" value="F:tyrosinase activity"/>
    <property type="evidence" value="ECO:0007669"/>
    <property type="project" value="UniProtKB-EC"/>
</dbReference>
<protein>
    <recommendedName>
        <fullName evidence="3">tyrosinase</fullName>
        <ecNumber evidence="3">1.14.18.1</ecNumber>
    </recommendedName>
</protein>
<evidence type="ECO:0000259" key="12">
    <source>
        <dbReference type="PROSITE" id="PS00498"/>
    </source>
</evidence>
<dbReference type="SUPFAM" id="SSF48056">
    <property type="entry name" value="Di-copper centre-containing domain"/>
    <property type="match status" value="1"/>
</dbReference>
<dbReference type="Gene3D" id="2.60.310.20">
    <property type="match status" value="1"/>
</dbReference>
<comment type="catalytic activity">
    <reaction evidence="9">
        <text>2 L-dopa + O2 = 2 L-dopaquinone + 2 H2O</text>
        <dbReference type="Rhea" id="RHEA:34287"/>
        <dbReference type="ChEBI" id="CHEBI:15377"/>
        <dbReference type="ChEBI" id="CHEBI:15379"/>
        <dbReference type="ChEBI" id="CHEBI:57504"/>
        <dbReference type="ChEBI" id="CHEBI:57924"/>
        <dbReference type="EC" id="1.14.18.1"/>
    </reaction>
</comment>
<dbReference type="InterPro" id="IPR050316">
    <property type="entry name" value="Tyrosinase/Hemocyanin"/>
</dbReference>
<evidence type="ECO:0000256" key="3">
    <source>
        <dbReference type="ARBA" id="ARBA00011906"/>
    </source>
</evidence>
<evidence type="ECO:0000256" key="4">
    <source>
        <dbReference type="ARBA" id="ARBA00022723"/>
    </source>
</evidence>
<dbReference type="EC" id="1.14.18.1" evidence="3"/>
<dbReference type="AlphaFoldDB" id="A0AA40F0I2"/>
<dbReference type="EMBL" id="JAUKUD010000003">
    <property type="protein sequence ID" value="KAK0749015.1"/>
    <property type="molecule type" value="Genomic_DNA"/>
</dbReference>
<accession>A0AA40F0I2</accession>
<comment type="catalytic activity">
    <reaction evidence="10">
        <text>L-tyrosine + O2 = L-dopaquinone + H2O</text>
        <dbReference type="Rhea" id="RHEA:18117"/>
        <dbReference type="ChEBI" id="CHEBI:15377"/>
        <dbReference type="ChEBI" id="CHEBI:15379"/>
        <dbReference type="ChEBI" id="CHEBI:57924"/>
        <dbReference type="ChEBI" id="CHEBI:58315"/>
        <dbReference type="EC" id="1.14.18.1"/>
    </reaction>
</comment>
<comment type="cofactor">
    <cofactor evidence="1">
        <name>Cu(2+)</name>
        <dbReference type="ChEBI" id="CHEBI:29036"/>
    </cofactor>
</comment>
<keyword evidence="5" id="KW-0560">Oxidoreductase</keyword>
<evidence type="ECO:0000256" key="7">
    <source>
        <dbReference type="ARBA" id="ARBA00023033"/>
    </source>
</evidence>
<reference evidence="13" key="1">
    <citation type="submission" date="2023-06" db="EMBL/GenBank/DDBJ databases">
        <title>Genome-scale phylogeny and comparative genomics of the fungal order Sordariales.</title>
        <authorList>
            <consortium name="Lawrence Berkeley National Laboratory"/>
            <person name="Hensen N."/>
            <person name="Bonometti L."/>
            <person name="Westerberg I."/>
            <person name="Brannstrom I.O."/>
            <person name="Guillou S."/>
            <person name="Cros-Aarteil S."/>
            <person name="Calhoun S."/>
            <person name="Haridas S."/>
            <person name="Kuo A."/>
            <person name="Mondo S."/>
            <person name="Pangilinan J."/>
            <person name="Riley R."/>
            <person name="LaButti K."/>
            <person name="Andreopoulos B."/>
            <person name="Lipzen A."/>
            <person name="Chen C."/>
            <person name="Yanf M."/>
            <person name="Daum C."/>
            <person name="Ng V."/>
            <person name="Clum A."/>
            <person name="Steindorff A."/>
            <person name="Ohm R."/>
            <person name="Martin F."/>
            <person name="Silar P."/>
            <person name="Natvig D."/>
            <person name="Lalanne C."/>
            <person name="Gautier V."/>
            <person name="Ament-velasquez S.L."/>
            <person name="Kruys A."/>
            <person name="Hutchinson M.I."/>
            <person name="Powell A.J."/>
            <person name="Barry K."/>
            <person name="Miller A.N."/>
            <person name="Grigoriev I.V."/>
            <person name="Debuchy R."/>
            <person name="Gladieux P."/>
            <person name="Thoren M.H."/>
            <person name="Johannesson H."/>
        </authorList>
    </citation>
    <scope>NUCLEOTIDE SEQUENCE</scope>
    <source>
        <strain evidence="13">SMH3187-1</strain>
    </source>
</reference>
<evidence type="ECO:0000259" key="11">
    <source>
        <dbReference type="PROSITE" id="PS00497"/>
    </source>
</evidence>
<evidence type="ECO:0000256" key="8">
    <source>
        <dbReference type="ARBA" id="ARBA00023101"/>
    </source>
</evidence>
<comment type="similarity">
    <text evidence="2">Belongs to the tyrosinase family.</text>
</comment>
<dbReference type="GO" id="GO:0046872">
    <property type="term" value="F:metal ion binding"/>
    <property type="evidence" value="ECO:0007669"/>
    <property type="project" value="UniProtKB-KW"/>
</dbReference>
<dbReference type="PANTHER" id="PTHR11474">
    <property type="entry name" value="TYROSINASE FAMILY MEMBER"/>
    <property type="match status" value="1"/>
</dbReference>
<evidence type="ECO:0000256" key="2">
    <source>
        <dbReference type="ARBA" id="ARBA00009928"/>
    </source>
</evidence>
<evidence type="ECO:0000256" key="9">
    <source>
        <dbReference type="ARBA" id="ARBA00048233"/>
    </source>
</evidence>
<dbReference type="PANTHER" id="PTHR11474:SF76">
    <property type="entry name" value="SHKT DOMAIN-CONTAINING PROTEIN"/>
    <property type="match status" value="1"/>
</dbReference>
<dbReference type="Gene3D" id="1.10.1280.10">
    <property type="entry name" value="Di-copper center containing domain from catechol oxidase"/>
    <property type="match status" value="1"/>
</dbReference>
<keyword evidence="6" id="KW-0186">Copper</keyword>
<keyword evidence="4" id="KW-0479">Metal-binding</keyword>
<sequence>MAAALAASGVVVGMRQLTGEVRPRMDIDVLLTTQPDTFNLFLQALAALQGDPKLLGYYALAGIHGMPSTTWDDVGKRFGDNFYGYCAHGVLVFPTWHRPYLSLVEQTIYQKMVEIAGKYNPPHRQRYLDAAKLFRMPYLDYFRPRGGSVSFPGVGPGGQTTFPYNFTLPDILNEPKVALRVPPLDEIKYDNDNPLYNYKFSAAGGQLPQSDQNQVSRSFSMRQTVRWPQNVNSTTHNLQALSNSLNSGREGRTSHSLDLIHSRPYGNLSSVASDQLAQGDLTFFEKRDTLNGSGSLEGSLHGNYHNLIGGRGHMSTPTLAAFDPVFWFHHTQIDRVWALWQAFHPNEWFPRPPNASTLAENKKDLLPFYTARTGVGKGTFYNSDDSRTTEAFGYIYDDFVGVRPNDQAALRARVDAKYLWSSRTPTHPTITAPPEDMKPLPVRSTYFFSKRPASTPAAPAAAPGGVSARLSTAAASISHLASDAASAATTFSAAHFPALNLHAQHISPTFDREWYVDSVVKRAAANGPFTIYFFLCTHGELADGDTAGYAQSPFLAGINHIFAAPRELCDNCGDREAAGQLASDTTPVTPLLLDYLGVEGNGLESLRPEHVKGFLVKYLRWRVVFGNGEVQDPRDLARNADLHISVSAKIYHDDGTKTYETYPDVVEQIKANASATAGA</sequence>
<proteinExistence type="inferred from homology"/>
<evidence type="ECO:0000313" key="13">
    <source>
        <dbReference type="EMBL" id="KAK0749015.1"/>
    </source>
</evidence>
<dbReference type="Pfam" id="PF00264">
    <property type="entry name" value="Tyrosinase"/>
    <property type="match status" value="1"/>
</dbReference>
<name>A0AA40F0I2_9PEZI</name>
<dbReference type="PRINTS" id="PR00092">
    <property type="entry name" value="TYROSINASE"/>
</dbReference>
<feature type="domain" description="Tyrosinase copper-binding" evidence="12">
    <location>
        <begin position="323"/>
        <end position="334"/>
    </location>
</feature>
<dbReference type="InterPro" id="IPR041640">
    <property type="entry name" value="Tyrosinase_C"/>
</dbReference>
<evidence type="ECO:0000256" key="10">
    <source>
        <dbReference type="ARBA" id="ARBA00048881"/>
    </source>
</evidence>
<evidence type="ECO:0000256" key="1">
    <source>
        <dbReference type="ARBA" id="ARBA00001973"/>
    </source>
</evidence>
<comment type="caution">
    <text evidence="13">The sequence shown here is derived from an EMBL/GenBank/DDBJ whole genome shotgun (WGS) entry which is preliminary data.</text>
</comment>
<dbReference type="InterPro" id="IPR002227">
    <property type="entry name" value="Tyrosinase_Cu-bd"/>
</dbReference>
<feature type="domain" description="Tyrosinase copper-binding" evidence="11">
    <location>
        <begin position="88"/>
        <end position="105"/>
    </location>
</feature>
<keyword evidence="8" id="KW-0470">Melanin biosynthesis</keyword>
<dbReference type="Proteomes" id="UP001172155">
    <property type="component" value="Unassembled WGS sequence"/>
</dbReference>
<dbReference type="PROSITE" id="PS00498">
    <property type="entry name" value="TYROSINASE_2"/>
    <property type="match status" value="1"/>
</dbReference>
<dbReference type="Pfam" id="PF18132">
    <property type="entry name" value="Tyrosinase_C"/>
    <property type="match status" value="1"/>
</dbReference>
<organism evidence="13 14">
    <name type="scientific">Schizothecium vesticola</name>
    <dbReference type="NCBI Taxonomy" id="314040"/>
    <lineage>
        <taxon>Eukaryota</taxon>
        <taxon>Fungi</taxon>
        <taxon>Dikarya</taxon>
        <taxon>Ascomycota</taxon>
        <taxon>Pezizomycotina</taxon>
        <taxon>Sordariomycetes</taxon>
        <taxon>Sordariomycetidae</taxon>
        <taxon>Sordariales</taxon>
        <taxon>Schizotheciaceae</taxon>
        <taxon>Schizothecium</taxon>
    </lineage>
</organism>
<gene>
    <name evidence="13" type="ORF">B0T18DRAFT_388694</name>
</gene>
<keyword evidence="14" id="KW-1185">Reference proteome</keyword>
<dbReference type="GO" id="GO:0042438">
    <property type="term" value="P:melanin biosynthetic process"/>
    <property type="evidence" value="ECO:0007669"/>
    <property type="project" value="UniProtKB-KW"/>
</dbReference>